<evidence type="ECO:0000313" key="2">
    <source>
        <dbReference type="EMBL" id="KAJ4244211.1"/>
    </source>
</evidence>
<name>A0A9W8V7P6_9HYPO</name>
<dbReference type="AlphaFoldDB" id="A0A9W8V7P6"/>
<reference evidence="2" key="1">
    <citation type="submission" date="2022-09" db="EMBL/GenBank/DDBJ databases">
        <title>Fusarium specimens isolated from Avocado Roots.</title>
        <authorList>
            <person name="Stajich J."/>
            <person name="Roper C."/>
            <person name="Heimlech-Rivalta G."/>
        </authorList>
    </citation>
    <scope>NUCLEOTIDE SEQUENCE</scope>
    <source>
        <strain evidence="2">CF00136</strain>
    </source>
</reference>
<dbReference type="OrthoDB" id="10598307at2759"/>
<feature type="region of interest" description="Disordered" evidence="1">
    <location>
        <begin position="275"/>
        <end position="302"/>
    </location>
</feature>
<organism evidence="2 3">
    <name type="scientific">Fusarium torreyae</name>
    <dbReference type="NCBI Taxonomy" id="1237075"/>
    <lineage>
        <taxon>Eukaryota</taxon>
        <taxon>Fungi</taxon>
        <taxon>Dikarya</taxon>
        <taxon>Ascomycota</taxon>
        <taxon>Pezizomycotina</taxon>
        <taxon>Sordariomycetes</taxon>
        <taxon>Hypocreomycetidae</taxon>
        <taxon>Hypocreales</taxon>
        <taxon>Nectriaceae</taxon>
        <taxon>Fusarium</taxon>
    </lineage>
</organism>
<proteinExistence type="predicted"/>
<gene>
    <name evidence="2" type="ORF">NW762_014593</name>
</gene>
<keyword evidence="3" id="KW-1185">Reference proteome</keyword>
<accession>A0A9W8V7P6</accession>
<dbReference type="Proteomes" id="UP001152049">
    <property type="component" value="Unassembled WGS sequence"/>
</dbReference>
<sequence>MALSPLAYNILDLLAALVPSRQYHPNNLKTMQNVVWSSHLSASIQDDRFLLITDEIFKTSAEVEFLYPNTEPQPVRKLNTDVDLAVRAVSRNAAQHVSGFGAENFHTGDDEIYQSRDNKRSERAARAATASHQAFHGEQGLMEPVSGGLALSLYNLMAMEKTTNHRGAPPKRDMEYDSMWLQELSSYLSSYWSQLHHAFHDNPKWLNKMELSVWIATIAYSAEHDEQISQALLMMPLSPSVAAAQLPLNEARDLSKGYTLQPDTLETAAAPHMVQVKHGPEEKSRSRTAKGDGKAADRLKREYGKDKKQAINIFKDKLARQWPCQVPK</sequence>
<comment type="caution">
    <text evidence="2">The sequence shown here is derived from an EMBL/GenBank/DDBJ whole genome shotgun (WGS) entry which is preliminary data.</text>
</comment>
<evidence type="ECO:0000313" key="3">
    <source>
        <dbReference type="Proteomes" id="UP001152049"/>
    </source>
</evidence>
<dbReference type="EMBL" id="JAOQAZ010000052">
    <property type="protein sequence ID" value="KAJ4244211.1"/>
    <property type="molecule type" value="Genomic_DNA"/>
</dbReference>
<feature type="compositionally biased region" description="Basic and acidic residues" evidence="1">
    <location>
        <begin position="278"/>
        <end position="302"/>
    </location>
</feature>
<evidence type="ECO:0000256" key="1">
    <source>
        <dbReference type="SAM" id="MobiDB-lite"/>
    </source>
</evidence>
<protein>
    <submittedName>
        <fullName evidence="2">Uncharacterized protein</fullName>
    </submittedName>
</protein>